<dbReference type="GO" id="GO:0003777">
    <property type="term" value="F:microtubule motor activity"/>
    <property type="evidence" value="ECO:0007669"/>
    <property type="project" value="InterPro"/>
</dbReference>
<keyword evidence="4" id="KW-0505">Motor protein</keyword>
<dbReference type="OrthoDB" id="47128at2759"/>
<dbReference type="SMART" id="SM00129">
    <property type="entry name" value="KISc"/>
    <property type="match status" value="1"/>
</dbReference>
<feature type="compositionally biased region" description="Basic and acidic residues" evidence="6">
    <location>
        <begin position="675"/>
        <end position="698"/>
    </location>
</feature>
<dbReference type="InterPro" id="IPR027640">
    <property type="entry name" value="Kinesin-like_fam"/>
</dbReference>
<organism evidence="8 9">
    <name type="scientific">Nitzschia inconspicua</name>
    <dbReference type="NCBI Taxonomy" id="303405"/>
    <lineage>
        <taxon>Eukaryota</taxon>
        <taxon>Sar</taxon>
        <taxon>Stramenopiles</taxon>
        <taxon>Ochrophyta</taxon>
        <taxon>Bacillariophyta</taxon>
        <taxon>Bacillariophyceae</taxon>
        <taxon>Bacillariophycidae</taxon>
        <taxon>Bacillariales</taxon>
        <taxon>Bacillariaceae</taxon>
        <taxon>Nitzschia</taxon>
    </lineage>
</organism>
<evidence type="ECO:0000313" key="8">
    <source>
        <dbReference type="EMBL" id="KAG7364750.1"/>
    </source>
</evidence>
<keyword evidence="9" id="KW-1185">Reference proteome</keyword>
<proteinExistence type="predicted"/>
<dbReference type="GO" id="GO:0005524">
    <property type="term" value="F:ATP binding"/>
    <property type="evidence" value="ECO:0007669"/>
    <property type="project" value="UniProtKB-KW"/>
</dbReference>
<evidence type="ECO:0000256" key="1">
    <source>
        <dbReference type="ARBA" id="ARBA00022701"/>
    </source>
</evidence>
<keyword evidence="3" id="KW-0067">ATP-binding</keyword>
<dbReference type="GO" id="GO:0007018">
    <property type="term" value="P:microtubule-based movement"/>
    <property type="evidence" value="ECO:0007669"/>
    <property type="project" value="InterPro"/>
</dbReference>
<gene>
    <name evidence="8" type="ORF">IV203_037952</name>
</gene>
<feature type="compositionally biased region" description="Basic and acidic residues" evidence="6">
    <location>
        <begin position="251"/>
        <end position="260"/>
    </location>
</feature>
<dbReference type="EMBL" id="JAGRRH010000009">
    <property type="protein sequence ID" value="KAG7364750.1"/>
    <property type="molecule type" value="Genomic_DNA"/>
</dbReference>
<feature type="compositionally biased region" description="Polar residues" evidence="6">
    <location>
        <begin position="492"/>
        <end position="501"/>
    </location>
</feature>
<dbReference type="InterPro" id="IPR001752">
    <property type="entry name" value="Kinesin_motor_dom"/>
</dbReference>
<feature type="compositionally biased region" description="Basic and acidic residues" evidence="6">
    <location>
        <begin position="840"/>
        <end position="865"/>
    </location>
</feature>
<sequence length="920" mass="102752">MNSRVPEPVLSADAHCGLEIESVLRIRPLLRKEREDAVMLEQLETTRLGPETVVLNPLHPSLTSPVANSSLRNRADSDSTSINVPVEYHFNRVLPESTSQDKLYYTLGHPIASDTMKSLKTAAASRSYGTQKSMTHLLVCMGVANSGKTYTCFGGTTIPKRRAAQDGLVPRLIDSLFSQSKHNTGGPSRGFSVQISMMQVTQHSTACQIHDLLAFAKTKMVDTPSKLKANMTVRNMAARFERAVSSPGSRKMPEANKEEANTELNPENPKPTIESARDATQARELLQNGLNASEKLSKGNKNFHICVTMQPVLDGTKYGDNIVVLDMAGLEKEKSGGRSNRKSDNISSLNQTATAAVMRCLRVMTHNDNISSGKGNTIGICGPDDDVSEISFVSQAKDPMRNQLKPVPFRQHKITMLLNPLFTKSSLVKVKIILAAYPGHADLQQKRMLLQDVELLHGSSLVLPLSAIVETGLDHTQHRGILDSERTDEESSAGSVENKMTPNEDHQRFIDLALEHEARVRVRAVKSSQSGAVKMPKHYSGVTSKAIRVQKIENRPTSKPRVERSVQPSAPTFPEISTPREEISDFPGVNIPSSIGKSQTYYAGRRSIEKVMTEQNGTLICERDNPISKSCDELKILQQEPSNESNKESRAIKNSNIRTPLERSSLENCMNHPSKAGDEKKVDKSDVQQKSIECRTETEQEASPNVQFPTKTLKSDLNSVSQEDPSTKIKLLEKKLQEAIQEKNGLERICAQLEKENAALRNEAREAGRKVLQTQWTDQDEEEFMASRRMRREAQNLIAAPVQEHLEKVNYIYGIKNQWCMTNKKHFSLQFPNKFQRAPELNERDKAKKESESEQTENGDHHLIRQTRSEDIECVTGKRLSFCVTKPRNSLISFPKKTTPEPPKQLSALKRLNARRASKY</sequence>
<comment type="caution">
    <text evidence="8">The sequence shown here is derived from an EMBL/GenBank/DDBJ whole genome shotgun (WGS) entry which is preliminary data.</text>
</comment>
<dbReference type="GO" id="GO:0005871">
    <property type="term" value="C:kinesin complex"/>
    <property type="evidence" value="ECO:0007669"/>
    <property type="project" value="TreeGrafter"/>
</dbReference>
<keyword evidence="2" id="KW-0547">Nucleotide-binding</keyword>
<evidence type="ECO:0000256" key="6">
    <source>
        <dbReference type="SAM" id="MobiDB-lite"/>
    </source>
</evidence>
<dbReference type="GO" id="GO:0016887">
    <property type="term" value="F:ATP hydrolysis activity"/>
    <property type="evidence" value="ECO:0007669"/>
    <property type="project" value="TreeGrafter"/>
</dbReference>
<feature type="coiled-coil region" evidence="5">
    <location>
        <begin position="729"/>
        <end position="770"/>
    </location>
</feature>
<reference evidence="8" key="1">
    <citation type="journal article" date="2021" name="Sci. Rep.">
        <title>Diploid genomic architecture of Nitzschia inconspicua, an elite biomass production diatom.</title>
        <authorList>
            <person name="Oliver A."/>
            <person name="Podell S."/>
            <person name="Pinowska A."/>
            <person name="Traller J.C."/>
            <person name="Smith S.R."/>
            <person name="McClure R."/>
            <person name="Beliaev A."/>
            <person name="Bohutskyi P."/>
            <person name="Hill E.A."/>
            <person name="Rabines A."/>
            <person name="Zheng H."/>
            <person name="Allen L.Z."/>
            <person name="Kuo A."/>
            <person name="Grigoriev I.V."/>
            <person name="Allen A.E."/>
            <person name="Hazlebeck D."/>
            <person name="Allen E.E."/>
        </authorList>
    </citation>
    <scope>NUCLEOTIDE SEQUENCE</scope>
    <source>
        <strain evidence="8">Hildebrandi</strain>
    </source>
</reference>
<dbReference type="PANTHER" id="PTHR24115:SF1008">
    <property type="entry name" value="KINESIN-LIKE PROTEIN SUBITO"/>
    <property type="match status" value="1"/>
</dbReference>
<evidence type="ECO:0000256" key="2">
    <source>
        <dbReference type="ARBA" id="ARBA00022741"/>
    </source>
</evidence>
<feature type="domain" description="Kinesin motor" evidence="7">
    <location>
        <begin position="17"/>
        <end position="454"/>
    </location>
</feature>
<evidence type="ECO:0000256" key="3">
    <source>
        <dbReference type="ARBA" id="ARBA00022840"/>
    </source>
</evidence>
<evidence type="ECO:0000313" key="9">
    <source>
        <dbReference type="Proteomes" id="UP000693970"/>
    </source>
</evidence>
<keyword evidence="1" id="KW-0493">Microtubule</keyword>
<feature type="compositionally biased region" description="Basic and acidic residues" evidence="6">
    <location>
        <begin position="555"/>
        <end position="564"/>
    </location>
</feature>
<feature type="compositionally biased region" description="Polar residues" evidence="6">
    <location>
        <begin position="701"/>
        <end position="723"/>
    </location>
</feature>
<feature type="region of interest" description="Disordered" evidence="6">
    <location>
        <begin position="242"/>
        <end position="274"/>
    </location>
</feature>
<feature type="region of interest" description="Disordered" evidence="6">
    <location>
        <begin position="555"/>
        <end position="591"/>
    </location>
</feature>
<accession>A0A9K3PZE9</accession>
<evidence type="ECO:0000256" key="4">
    <source>
        <dbReference type="ARBA" id="ARBA00023175"/>
    </source>
</evidence>
<evidence type="ECO:0000256" key="5">
    <source>
        <dbReference type="SAM" id="Coils"/>
    </source>
</evidence>
<dbReference type="PANTHER" id="PTHR24115">
    <property type="entry name" value="KINESIN-RELATED"/>
    <property type="match status" value="1"/>
</dbReference>
<evidence type="ECO:0000259" key="7">
    <source>
        <dbReference type="SMART" id="SM00129"/>
    </source>
</evidence>
<protein>
    <submittedName>
        <fullName evidence="8">Kinesin motor domain containing protein</fullName>
    </submittedName>
</protein>
<feature type="region of interest" description="Disordered" evidence="6">
    <location>
        <begin position="482"/>
        <end position="501"/>
    </location>
</feature>
<reference evidence="8" key="2">
    <citation type="submission" date="2021-04" db="EMBL/GenBank/DDBJ databases">
        <authorList>
            <person name="Podell S."/>
        </authorList>
    </citation>
    <scope>NUCLEOTIDE SEQUENCE</scope>
    <source>
        <strain evidence="8">Hildebrandi</strain>
    </source>
</reference>
<feature type="region of interest" description="Disordered" evidence="6">
    <location>
        <begin position="891"/>
        <end position="920"/>
    </location>
</feature>
<name>A0A9K3PZE9_9STRA</name>
<dbReference type="GO" id="GO:0005874">
    <property type="term" value="C:microtubule"/>
    <property type="evidence" value="ECO:0007669"/>
    <property type="project" value="UniProtKB-KW"/>
</dbReference>
<keyword evidence="5" id="KW-0175">Coiled coil</keyword>
<dbReference type="GO" id="GO:0005634">
    <property type="term" value="C:nucleus"/>
    <property type="evidence" value="ECO:0007669"/>
    <property type="project" value="TreeGrafter"/>
</dbReference>
<dbReference type="Proteomes" id="UP000693970">
    <property type="component" value="Unassembled WGS sequence"/>
</dbReference>
<dbReference type="AlphaFoldDB" id="A0A9K3PZE9"/>
<feature type="region of interest" description="Disordered" evidence="6">
    <location>
        <begin position="835"/>
        <end position="865"/>
    </location>
</feature>
<feature type="region of interest" description="Disordered" evidence="6">
    <location>
        <begin position="638"/>
        <end position="723"/>
    </location>
</feature>
<dbReference type="GO" id="GO:0008017">
    <property type="term" value="F:microtubule binding"/>
    <property type="evidence" value="ECO:0007669"/>
    <property type="project" value="InterPro"/>
</dbReference>